<dbReference type="Pfam" id="PF03137">
    <property type="entry name" value="OATP"/>
    <property type="match status" value="1"/>
</dbReference>
<evidence type="ECO:0000313" key="3">
    <source>
        <dbReference type="Proteomes" id="UP000821853"/>
    </source>
</evidence>
<protein>
    <recommendedName>
        <fullName evidence="4">Organic anion transporter</fullName>
    </recommendedName>
</protein>
<evidence type="ECO:0008006" key="4">
    <source>
        <dbReference type="Google" id="ProtNLM"/>
    </source>
</evidence>
<keyword evidence="1" id="KW-1133">Transmembrane helix</keyword>
<keyword evidence="1" id="KW-0472">Membrane</keyword>
<sequence>MGHELNMTSKVCRLGIISFVCVTCVHGICIVFCSPVAGLAWSPEHAGRTVKVPFSLAAYIPYPLIYGALIDGSCQVWESTCGASGNCWLYDLAQLRHSYLGASAGFLAASALVSVAVALCAGDLKDFYGERSAYDQFQSHSNGVDKHKKAGIK</sequence>
<dbReference type="InterPro" id="IPR004156">
    <property type="entry name" value="OATP"/>
</dbReference>
<dbReference type="GO" id="GO:0043252">
    <property type="term" value="P:sodium-independent organic anion transport"/>
    <property type="evidence" value="ECO:0007669"/>
    <property type="project" value="TreeGrafter"/>
</dbReference>
<dbReference type="PANTHER" id="PTHR11388">
    <property type="entry name" value="ORGANIC ANION TRANSPORTER"/>
    <property type="match status" value="1"/>
</dbReference>
<evidence type="ECO:0000256" key="1">
    <source>
        <dbReference type="SAM" id="Phobius"/>
    </source>
</evidence>
<dbReference type="Proteomes" id="UP000821853">
    <property type="component" value="Chromosome 9"/>
</dbReference>
<dbReference type="EMBL" id="JABSTR010000011">
    <property type="protein sequence ID" value="KAH9380886.1"/>
    <property type="molecule type" value="Genomic_DNA"/>
</dbReference>
<reference evidence="2 3" key="1">
    <citation type="journal article" date="2020" name="Cell">
        <title>Large-Scale Comparative Analyses of Tick Genomes Elucidate Their Genetic Diversity and Vector Capacities.</title>
        <authorList>
            <consortium name="Tick Genome and Microbiome Consortium (TIGMIC)"/>
            <person name="Jia N."/>
            <person name="Wang J."/>
            <person name="Shi W."/>
            <person name="Du L."/>
            <person name="Sun Y."/>
            <person name="Zhan W."/>
            <person name="Jiang J.F."/>
            <person name="Wang Q."/>
            <person name="Zhang B."/>
            <person name="Ji P."/>
            <person name="Bell-Sakyi L."/>
            <person name="Cui X.M."/>
            <person name="Yuan T.T."/>
            <person name="Jiang B.G."/>
            <person name="Yang W.F."/>
            <person name="Lam T.T."/>
            <person name="Chang Q.C."/>
            <person name="Ding S.J."/>
            <person name="Wang X.J."/>
            <person name="Zhu J.G."/>
            <person name="Ruan X.D."/>
            <person name="Zhao L."/>
            <person name="Wei J.T."/>
            <person name="Ye R.Z."/>
            <person name="Que T.C."/>
            <person name="Du C.H."/>
            <person name="Zhou Y.H."/>
            <person name="Cheng J.X."/>
            <person name="Dai P.F."/>
            <person name="Guo W.B."/>
            <person name="Han X.H."/>
            <person name="Huang E.J."/>
            <person name="Li L.F."/>
            <person name="Wei W."/>
            <person name="Gao Y.C."/>
            <person name="Liu J.Z."/>
            <person name="Shao H.Z."/>
            <person name="Wang X."/>
            <person name="Wang C.C."/>
            <person name="Yang T.C."/>
            <person name="Huo Q.B."/>
            <person name="Li W."/>
            <person name="Chen H.Y."/>
            <person name="Chen S.E."/>
            <person name="Zhou L.G."/>
            <person name="Ni X.B."/>
            <person name="Tian J.H."/>
            <person name="Sheng Y."/>
            <person name="Liu T."/>
            <person name="Pan Y.S."/>
            <person name="Xia L.Y."/>
            <person name="Li J."/>
            <person name="Zhao F."/>
            <person name="Cao W.C."/>
        </authorList>
    </citation>
    <scope>NUCLEOTIDE SEQUENCE [LARGE SCALE GENOMIC DNA]</scope>
    <source>
        <strain evidence="2">HaeL-2018</strain>
    </source>
</reference>
<dbReference type="PANTHER" id="PTHR11388:SF76">
    <property type="entry name" value="SOLUTE CARRIER ORGANIC ANION TRANSPORTER FAMILY MEMBER"/>
    <property type="match status" value="1"/>
</dbReference>
<feature type="transmembrane region" description="Helical" evidence="1">
    <location>
        <begin position="99"/>
        <end position="121"/>
    </location>
</feature>
<dbReference type="AlphaFoldDB" id="A0A9J6GQR9"/>
<keyword evidence="1" id="KW-0812">Transmembrane</keyword>
<dbReference type="GO" id="GO:0016323">
    <property type="term" value="C:basolateral plasma membrane"/>
    <property type="evidence" value="ECO:0007669"/>
    <property type="project" value="TreeGrafter"/>
</dbReference>
<organism evidence="2 3">
    <name type="scientific">Haemaphysalis longicornis</name>
    <name type="common">Bush tick</name>
    <dbReference type="NCBI Taxonomy" id="44386"/>
    <lineage>
        <taxon>Eukaryota</taxon>
        <taxon>Metazoa</taxon>
        <taxon>Ecdysozoa</taxon>
        <taxon>Arthropoda</taxon>
        <taxon>Chelicerata</taxon>
        <taxon>Arachnida</taxon>
        <taxon>Acari</taxon>
        <taxon>Parasitiformes</taxon>
        <taxon>Ixodida</taxon>
        <taxon>Ixodoidea</taxon>
        <taxon>Ixodidae</taxon>
        <taxon>Haemaphysalinae</taxon>
        <taxon>Haemaphysalis</taxon>
    </lineage>
</organism>
<dbReference type="GO" id="GO:0015347">
    <property type="term" value="F:sodium-independent organic anion transmembrane transporter activity"/>
    <property type="evidence" value="ECO:0007669"/>
    <property type="project" value="TreeGrafter"/>
</dbReference>
<name>A0A9J6GQR9_HAELO</name>
<feature type="transmembrane region" description="Helical" evidence="1">
    <location>
        <begin position="12"/>
        <end position="41"/>
    </location>
</feature>
<evidence type="ECO:0000313" key="2">
    <source>
        <dbReference type="EMBL" id="KAH9380886.1"/>
    </source>
</evidence>
<accession>A0A9J6GQR9</accession>
<gene>
    <name evidence="2" type="ORF">HPB48_012508</name>
</gene>
<comment type="caution">
    <text evidence="2">The sequence shown here is derived from an EMBL/GenBank/DDBJ whole genome shotgun (WGS) entry which is preliminary data.</text>
</comment>
<proteinExistence type="predicted"/>
<keyword evidence="3" id="KW-1185">Reference proteome</keyword>
<dbReference type="OrthoDB" id="6435832at2759"/>
<dbReference type="VEuPathDB" id="VectorBase:HLOH_061488"/>